<reference evidence="1" key="1">
    <citation type="submission" date="2016-10" db="EMBL/GenBank/DDBJ databases">
        <title>Sequence of Gallionella enrichment culture.</title>
        <authorList>
            <person name="Poehlein A."/>
            <person name="Muehling M."/>
            <person name="Daniel R."/>
        </authorList>
    </citation>
    <scope>NUCLEOTIDE SEQUENCE</scope>
</reference>
<evidence type="ECO:0000313" key="1">
    <source>
        <dbReference type="EMBL" id="OIR07982.1"/>
    </source>
</evidence>
<name>A0A1J5T767_9ZZZZ</name>
<accession>A0A1J5T767</accession>
<protein>
    <submittedName>
        <fullName evidence="1">Uncharacterized protein</fullName>
    </submittedName>
</protein>
<gene>
    <name evidence="1" type="ORF">GALL_98450</name>
</gene>
<comment type="caution">
    <text evidence="1">The sequence shown here is derived from an EMBL/GenBank/DDBJ whole genome shotgun (WGS) entry which is preliminary data.</text>
</comment>
<dbReference type="EMBL" id="MLJW01000034">
    <property type="protein sequence ID" value="OIR07982.1"/>
    <property type="molecule type" value="Genomic_DNA"/>
</dbReference>
<sequence length="243" mass="26248">MRENCLNGGLCRGPLFTTVASNSRITAMAKGEVMTKPTFLNRSPSPLARRLARAGLAGLMGLALLSATACSSSSDSKPDDKPPAAKIDPEKVACPHVSVLADAARLTRFRPGPGRDITDVALHAELVHYNGSCLYDPDSKSMSINLQVGINAERGPAAPANRTAALSYFVAIPAFFPSPAAKRIFPVHLTFPDNADTVGFTDDEVDITIPVDQIKNMEKYEVFLGLQLDHDELDYNRSHRSLR</sequence>
<organism evidence="1">
    <name type="scientific">mine drainage metagenome</name>
    <dbReference type="NCBI Taxonomy" id="410659"/>
    <lineage>
        <taxon>unclassified sequences</taxon>
        <taxon>metagenomes</taxon>
        <taxon>ecological metagenomes</taxon>
    </lineage>
</organism>
<proteinExistence type="predicted"/>
<dbReference type="AlphaFoldDB" id="A0A1J5T767"/>